<reference evidence="2" key="1">
    <citation type="submission" date="2022-07" db="EMBL/GenBank/DDBJ databases">
        <title>Chromosome-level genome of Muraenolepis orangiensis.</title>
        <authorList>
            <person name="Kim J."/>
        </authorList>
    </citation>
    <scope>NUCLEOTIDE SEQUENCE</scope>
    <source>
        <strain evidence="2">KU_S4_2022</strain>
        <tissue evidence="2">Muscle</tissue>
    </source>
</reference>
<gene>
    <name evidence="2" type="ORF">NHX12_008047</name>
</gene>
<proteinExistence type="predicted"/>
<keyword evidence="3" id="KW-1185">Reference proteome</keyword>
<sequence length="73" mass="7932">MWRTTDRQLNPTFPLVHAMSSLYRRGPPGGTEAAEERMPPGGTEAAEERMPPGGTEAAVERMPDSLLVILPTV</sequence>
<organism evidence="2 3">
    <name type="scientific">Muraenolepis orangiensis</name>
    <name type="common">Patagonian moray cod</name>
    <dbReference type="NCBI Taxonomy" id="630683"/>
    <lineage>
        <taxon>Eukaryota</taxon>
        <taxon>Metazoa</taxon>
        <taxon>Chordata</taxon>
        <taxon>Craniata</taxon>
        <taxon>Vertebrata</taxon>
        <taxon>Euteleostomi</taxon>
        <taxon>Actinopterygii</taxon>
        <taxon>Neopterygii</taxon>
        <taxon>Teleostei</taxon>
        <taxon>Neoteleostei</taxon>
        <taxon>Acanthomorphata</taxon>
        <taxon>Zeiogadaria</taxon>
        <taxon>Gadariae</taxon>
        <taxon>Gadiformes</taxon>
        <taxon>Muraenolepidoidei</taxon>
        <taxon>Muraenolepididae</taxon>
        <taxon>Muraenolepis</taxon>
    </lineage>
</organism>
<accession>A0A9Q0DKL1</accession>
<dbReference type="EMBL" id="JANIIK010000114">
    <property type="protein sequence ID" value="KAJ3590093.1"/>
    <property type="molecule type" value="Genomic_DNA"/>
</dbReference>
<evidence type="ECO:0000256" key="1">
    <source>
        <dbReference type="SAM" id="MobiDB-lite"/>
    </source>
</evidence>
<name>A0A9Q0DKL1_9TELE</name>
<protein>
    <submittedName>
        <fullName evidence="2">Uncharacterized protein</fullName>
    </submittedName>
</protein>
<dbReference type="AlphaFoldDB" id="A0A9Q0DKL1"/>
<evidence type="ECO:0000313" key="3">
    <source>
        <dbReference type="Proteomes" id="UP001148018"/>
    </source>
</evidence>
<evidence type="ECO:0000313" key="2">
    <source>
        <dbReference type="EMBL" id="KAJ3590093.1"/>
    </source>
</evidence>
<feature type="region of interest" description="Disordered" evidence="1">
    <location>
        <begin position="21"/>
        <end position="57"/>
    </location>
</feature>
<dbReference type="Proteomes" id="UP001148018">
    <property type="component" value="Unassembled WGS sequence"/>
</dbReference>
<comment type="caution">
    <text evidence="2">The sequence shown here is derived from an EMBL/GenBank/DDBJ whole genome shotgun (WGS) entry which is preliminary data.</text>
</comment>